<evidence type="ECO:0000313" key="3">
    <source>
        <dbReference type="Proteomes" id="UP000077349"/>
    </source>
</evidence>
<comment type="caution">
    <text evidence="2">The sequence shown here is derived from an EMBL/GenBank/DDBJ whole genome shotgun (WGS) entry which is preliminary data.</text>
</comment>
<proteinExistence type="predicted"/>
<dbReference type="InterPro" id="IPR029068">
    <property type="entry name" value="Glyas_Bleomycin-R_OHBP_Dase"/>
</dbReference>
<accession>A0A177G5K5</accession>
<evidence type="ECO:0000259" key="1">
    <source>
        <dbReference type="PROSITE" id="PS51819"/>
    </source>
</evidence>
<gene>
    <name evidence="2" type="ORF">Amal_03202</name>
</gene>
<dbReference type="InterPro" id="IPR004360">
    <property type="entry name" value="Glyas_Fos-R_dOase_dom"/>
</dbReference>
<dbReference type="PATRIC" id="fig|178901.16.peg.3412"/>
<dbReference type="AlphaFoldDB" id="A0A177G5K5"/>
<dbReference type="Gene3D" id="3.10.180.10">
    <property type="entry name" value="2,3-Dihydroxybiphenyl 1,2-Dioxygenase, domain 1"/>
    <property type="match status" value="1"/>
</dbReference>
<name>A0A177G5K5_9PROT</name>
<evidence type="ECO:0000313" key="2">
    <source>
        <dbReference type="EMBL" id="OAG75619.1"/>
    </source>
</evidence>
<feature type="domain" description="VOC" evidence="1">
    <location>
        <begin position="18"/>
        <end position="136"/>
    </location>
</feature>
<dbReference type="Pfam" id="PF00903">
    <property type="entry name" value="Glyoxalase"/>
    <property type="match status" value="1"/>
</dbReference>
<dbReference type="Proteomes" id="UP000077349">
    <property type="component" value="Unassembled WGS sequence"/>
</dbReference>
<organism evidence="2 3">
    <name type="scientific">Acetobacter malorum</name>
    <dbReference type="NCBI Taxonomy" id="178901"/>
    <lineage>
        <taxon>Bacteria</taxon>
        <taxon>Pseudomonadati</taxon>
        <taxon>Pseudomonadota</taxon>
        <taxon>Alphaproteobacteria</taxon>
        <taxon>Acetobacterales</taxon>
        <taxon>Acetobacteraceae</taxon>
        <taxon>Acetobacter</taxon>
    </lineage>
</organism>
<sequence>MIVPKGGEHNLRRNLPMTFASIRLIAADITTMVAFYELVTGQAAEWLAPQFAEIVTPGATLAIGGAETVALFMKGSAEPGANRTAILEFRVDDVDSEFTRLKGKVNIVIEPKTLPWGNRTVQFRDPEGTIISLFTPVTEAAHARFGSR</sequence>
<protein>
    <submittedName>
        <fullName evidence="2">Glyoxalase-like domain protein</fullName>
    </submittedName>
</protein>
<reference evidence="2 3" key="1">
    <citation type="submission" date="2016-03" db="EMBL/GenBank/DDBJ databases">
        <title>Draft genome sequence of Acetobacter malorum CECT 7742, a strain isolated from strawberry vinegar.</title>
        <authorList>
            <person name="Sainz F."/>
            <person name="Mas A."/>
            <person name="Torija M.J."/>
        </authorList>
    </citation>
    <scope>NUCLEOTIDE SEQUENCE [LARGE SCALE GENOMIC DNA]</scope>
    <source>
        <strain evidence="2 3">CECT 7742</strain>
    </source>
</reference>
<dbReference type="SUPFAM" id="SSF54593">
    <property type="entry name" value="Glyoxalase/Bleomycin resistance protein/Dihydroxybiphenyl dioxygenase"/>
    <property type="match status" value="1"/>
</dbReference>
<dbReference type="PROSITE" id="PS51819">
    <property type="entry name" value="VOC"/>
    <property type="match status" value="1"/>
</dbReference>
<dbReference type="InterPro" id="IPR037523">
    <property type="entry name" value="VOC_core"/>
</dbReference>
<dbReference type="EMBL" id="LVHD01000031">
    <property type="protein sequence ID" value="OAG75619.1"/>
    <property type="molecule type" value="Genomic_DNA"/>
</dbReference>